<dbReference type="AlphaFoldDB" id="A0A917ZQX2"/>
<comment type="caution">
    <text evidence="6">The sequence shown here is derived from an EMBL/GenBank/DDBJ whole genome shotgun (WGS) entry which is preliminary data.</text>
</comment>
<dbReference type="PROSITE" id="PS50977">
    <property type="entry name" value="HTH_TETR_2"/>
    <property type="match status" value="1"/>
</dbReference>
<evidence type="ECO:0000259" key="5">
    <source>
        <dbReference type="PROSITE" id="PS50977"/>
    </source>
</evidence>
<dbReference type="Pfam" id="PF00440">
    <property type="entry name" value="TetR_N"/>
    <property type="match status" value="1"/>
</dbReference>
<dbReference type="InterPro" id="IPR050109">
    <property type="entry name" value="HTH-type_TetR-like_transc_reg"/>
</dbReference>
<dbReference type="InterPro" id="IPR009057">
    <property type="entry name" value="Homeodomain-like_sf"/>
</dbReference>
<dbReference type="InterPro" id="IPR036271">
    <property type="entry name" value="Tet_transcr_reg_TetR-rel_C_sf"/>
</dbReference>
<dbReference type="SUPFAM" id="SSF48498">
    <property type="entry name" value="Tetracyclin repressor-like, C-terminal domain"/>
    <property type="match status" value="1"/>
</dbReference>
<evidence type="ECO:0000313" key="6">
    <source>
        <dbReference type="EMBL" id="GGO89158.1"/>
    </source>
</evidence>
<keyword evidence="1" id="KW-0805">Transcription regulation</keyword>
<accession>A0A917ZQX2</accession>
<dbReference type="Proteomes" id="UP000641932">
    <property type="component" value="Unassembled WGS sequence"/>
</dbReference>
<keyword evidence="2 4" id="KW-0238">DNA-binding</keyword>
<organism evidence="6 7">
    <name type="scientific">Wenjunlia tyrosinilytica</name>
    <dbReference type="NCBI Taxonomy" id="1544741"/>
    <lineage>
        <taxon>Bacteria</taxon>
        <taxon>Bacillati</taxon>
        <taxon>Actinomycetota</taxon>
        <taxon>Actinomycetes</taxon>
        <taxon>Kitasatosporales</taxon>
        <taxon>Streptomycetaceae</taxon>
        <taxon>Wenjunlia</taxon>
    </lineage>
</organism>
<name>A0A917ZQX2_9ACTN</name>
<evidence type="ECO:0000256" key="2">
    <source>
        <dbReference type="ARBA" id="ARBA00023125"/>
    </source>
</evidence>
<dbReference type="PRINTS" id="PR00455">
    <property type="entry name" value="HTHTETR"/>
</dbReference>
<evidence type="ECO:0000256" key="3">
    <source>
        <dbReference type="ARBA" id="ARBA00023163"/>
    </source>
</evidence>
<dbReference type="Gene3D" id="1.10.357.10">
    <property type="entry name" value="Tetracycline Repressor, domain 2"/>
    <property type="match status" value="1"/>
</dbReference>
<protein>
    <submittedName>
        <fullName evidence="6">TetR family transcriptional regulator</fullName>
    </submittedName>
</protein>
<gene>
    <name evidence="6" type="ORF">GCM10012280_31650</name>
</gene>
<evidence type="ECO:0000256" key="4">
    <source>
        <dbReference type="PROSITE-ProRule" id="PRU00335"/>
    </source>
</evidence>
<reference evidence="6" key="1">
    <citation type="journal article" date="2014" name="Int. J. Syst. Evol. Microbiol.">
        <title>Complete genome sequence of Corynebacterium casei LMG S-19264T (=DSM 44701T), isolated from a smear-ripened cheese.</title>
        <authorList>
            <consortium name="US DOE Joint Genome Institute (JGI-PGF)"/>
            <person name="Walter F."/>
            <person name="Albersmeier A."/>
            <person name="Kalinowski J."/>
            <person name="Ruckert C."/>
        </authorList>
    </citation>
    <scope>NUCLEOTIDE SEQUENCE</scope>
    <source>
        <strain evidence="6">CGMCC 4.7201</strain>
    </source>
</reference>
<dbReference type="SUPFAM" id="SSF46689">
    <property type="entry name" value="Homeodomain-like"/>
    <property type="match status" value="1"/>
</dbReference>
<dbReference type="InterPro" id="IPR049445">
    <property type="entry name" value="TetR_SbtR-like_C"/>
</dbReference>
<dbReference type="GO" id="GO:0003700">
    <property type="term" value="F:DNA-binding transcription factor activity"/>
    <property type="evidence" value="ECO:0007669"/>
    <property type="project" value="TreeGrafter"/>
</dbReference>
<proteinExistence type="predicted"/>
<dbReference type="PANTHER" id="PTHR30055:SF234">
    <property type="entry name" value="HTH-TYPE TRANSCRIPTIONAL REGULATOR BETI"/>
    <property type="match status" value="1"/>
</dbReference>
<reference evidence="6" key="2">
    <citation type="submission" date="2020-09" db="EMBL/GenBank/DDBJ databases">
        <authorList>
            <person name="Sun Q."/>
            <person name="Zhou Y."/>
        </authorList>
    </citation>
    <scope>NUCLEOTIDE SEQUENCE</scope>
    <source>
        <strain evidence="6">CGMCC 4.7201</strain>
    </source>
</reference>
<feature type="DNA-binding region" description="H-T-H motif" evidence="4">
    <location>
        <begin position="35"/>
        <end position="54"/>
    </location>
</feature>
<dbReference type="RefSeq" id="WP_189132302.1">
    <property type="nucleotide sequence ID" value="NZ_BMMS01000012.1"/>
</dbReference>
<keyword evidence="3" id="KW-0804">Transcription</keyword>
<evidence type="ECO:0000313" key="7">
    <source>
        <dbReference type="Proteomes" id="UP000641932"/>
    </source>
</evidence>
<dbReference type="InterPro" id="IPR001647">
    <property type="entry name" value="HTH_TetR"/>
</dbReference>
<dbReference type="PANTHER" id="PTHR30055">
    <property type="entry name" value="HTH-TYPE TRANSCRIPTIONAL REGULATOR RUTR"/>
    <property type="match status" value="1"/>
</dbReference>
<evidence type="ECO:0000256" key="1">
    <source>
        <dbReference type="ARBA" id="ARBA00023015"/>
    </source>
</evidence>
<sequence>MEISEPRLRADACRNRRRILAAAVDALVEHGADVPLDEIARRAGVGNATLYRRFPDRRDLIRHVCLDVMTALAEEAEQAKAEEPDAFMALRRFAHRAVDRRVGAIFPLLTDDMTDDDEFAMARDRLMRGLDTMMFEALESGLIRPDVALGDLMVALTQLTRPLPGSSCVNFESFAHRHLELLLDGMRAPQRSELPGPAFTLAELHRACGHHTD</sequence>
<dbReference type="EMBL" id="BMMS01000012">
    <property type="protein sequence ID" value="GGO89158.1"/>
    <property type="molecule type" value="Genomic_DNA"/>
</dbReference>
<feature type="domain" description="HTH tetR-type" evidence="5">
    <location>
        <begin position="13"/>
        <end position="72"/>
    </location>
</feature>
<dbReference type="Pfam" id="PF21597">
    <property type="entry name" value="TetR_C_43"/>
    <property type="match status" value="1"/>
</dbReference>
<keyword evidence="7" id="KW-1185">Reference proteome</keyword>
<dbReference type="GO" id="GO:0000976">
    <property type="term" value="F:transcription cis-regulatory region binding"/>
    <property type="evidence" value="ECO:0007669"/>
    <property type="project" value="TreeGrafter"/>
</dbReference>